<dbReference type="EMBL" id="ASHM01027026">
    <property type="protein sequence ID" value="PNX74105.1"/>
    <property type="molecule type" value="Genomic_DNA"/>
</dbReference>
<organism evidence="2 3">
    <name type="scientific">Trifolium pratense</name>
    <name type="common">Red clover</name>
    <dbReference type="NCBI Taxonomy" id="57577"/>
    <lineage>
        <taxon>Eukaryota</taxon>
        <taxon>Viridiplantae</taxon>
        <taxon>Streptophyta</taxon>
        <taxon>Embryophyta</taxon>
        <taxon>Tracheophyta</taxon>
        <taxon>Spermatophyta</taxon>
        <taxon>Magnoliopsida</taxon>
        <taxon>eudicotyledons</taxon>
        <taxon>Gunneridae</taxon>
        <taxon>Pentapetalae</taxon>
        <taxon>rosids</taxon>
        <taxon>fabids</taxon>
        <taxon>Fabales</taxon>
        <taxon>Fabaceae</taxon>
        <taxon>Papilionoideae</taxon>
        <taxon>50 kb inversion clade</taxon>
        <taxon>NPAAA clade</taxon>
        <taxon>Hologalegina</taxon>
        <taxon>IRL clade</taxon>
        <taxon>Trifolieae</taxon>
        <taxon>Trifolium</taxon>
    </lineage>
</organism>
<sequence length="103" mass="11410">MGRKKTQKKVSQEEKTQKGNKKGETSSSRCTKESKEVKVEAVVVSSDSSSSEEIDEEYAEFLKTYNPQEFYPATSSSDGEDRVVETADPLLKAKGSLETLIKP</sequence>
<proteinExistence type="predicted"/>
<dbReference type="AlphaFoldDB" id="A0A2K3L6E3"/>
<reference evidence="2 3" key="2">
    <citation type="journal article" date="2017" name="Front. Plant Sci.">
        <title>Gene Classification and Mining of Molecular Markers Useful in Red Clover (Trifolium pratense) Breeding.</title>
        <authorList>
            <person name="Istvanek J."/>
            <person name="Dluhosova J."/>
            <person name="Dluhos P."/>
            <person name="Patkova L."/>
            <person name="Nedelnik J."/>
            <person name="Repkova J."/>
        </authorList>
    </citation>
    <scope>NUCLEOTIDE SEQUENCE [LARGE SCALE GENOMIC DNA]</scope>
    <source>
        <strain evidence="3">cv. Tatra</strain>
        <tissue evidence="2">Young leaves</tissue>
    </source>
</reference>
<protein>
    <submittedName>
        <fullName evidence="2">Uncharacterized protein</fullName>
    </submittedName>
</protein>
<evidence type="ECO:0000313" key="3">
    <source>
        <dbReference type="Proteomes" id="UP000236291"/>
    </source>
</evidence>
<dbReference type="Proteomes" id="UP000236291">
    <property type="component" value="Unassembled WGS sequence"/>
</dbReference>
<comment type="caution">
    <text evidence="2">The sequence shown here is derived from an EMBL/GenBank/DDBJ whole genome shotgun (WGS) entry which is preliminary data.</text>
</comment>
<reference evidence="2 3" key="1">
    <citation type="journal article" date="2014" name="Am. J. Bot.">
        <title>Genome assembly and annotation for red clover (Trifolium pratense; Fabaceae).</title>
        <authorList>
            <person name="Istvanek J."/>
            <person name="Jaros M."/>
            <person name="Krenek A."/>
            <person name="Repkova J."/>
        </authorList>
    </citation>
    <scope>NUCLEOTIDE SEQUENCE [LARGE SCALE GENOMIC DNA]</scope>
    <source>
        <strain evidence="3">cv. Tatra</strain>
        <tissue evidence="2">Young leaves</tissue>
    </source>
</reference>
<feature type="compositionally biased region" description="Basic and acidic residues" evidence="1">
    <location>
        <begin position="10"/>
        <end position="36"/>
    </location>
</feature>
<feature type="region of interest" description="Disordered" evidence="1">
    <location>
        <begin position="1"/>
        <end position="36"/>
    </location>
</feature>
<evidence type="ECO:0000256" key="1">
    <source>
        <dbReference type="SAM" id="MobiDB-lite"/>
    </source>
</evidence>
<accession>A0A2K3L6E3</accession>
<evidence type="ECO:0000313" key="2">
    <source>
        <dbReference type="EMBL" id="PNX74105.1"/>
    </source>
</evidence>
<gene>
    <name evidence="2" type="ORF">L195_g030017</name>
</gene>
<name>A0A2K3L6E3_TRIPR</name>